<evidence type="ECO:0000313" key="1">
    <source>
        <dbReference type="EMBL" id="TXT13383.1"/>
    </source>
</evidence>
<dbReference type="EMBL" id="QKWK01000002">
    <property type="protein sequence ID" value="TXT13383.1"/>
    <property type="molecule type" value="Genomic_DNA"/>
</dbReference>
<sequence length="36" mass="4436">MLRVRKRVFLEIREDLRRKGIREPPPPDESSFSIRR</sequence>
<accession>A0A7D8V273</accession>
<gene>
    <name evidence="1" type="ORF">VHUM_00750</name>
</gene>
<comment type="caution">
    <text evidence="1">The sequence shown here is derived from an EMBL/GenBank/DDBJ whole genome shotgun (WGS) entry which is preliminary data.</text>
</comment>
<proteinExistence type="predicted"/>
<keyword evidence="2" id="KW-1185">Reference proteome</keyword>
<dbReference type="Proteomes" id="UP000473826">
    <property type="component" value="Unassembled WGS sequence"/>
</dbReference>
<organism evidence="1 2">
    <name type="scientific">Vanrija humicola</name>
    <name type="common">Yeast</name>
    <name type="synonym">Cryptococcus humicola</name>
    <dbReference type="NCBI Taxonomy" id="5417"/>
    <lineage>
        <taxon>Eukaryota</taxon>
        <taxon>Fungi</taxon>
        <taxon>Dikarya</taxon>
        <taxon>Basidiomycota</taxon>
        <taxon>Agaricomycotina</taxon>
        <taxon>Tremellomycetes</taxon>
        <taxon>Trichosporonales</taxon>
        <taxon>Trichosporonaceae</taxon>
        <taxon>Vanrija</taxon>
    </lineage>
</organism>
<dbReference type="AlphaFoldDB" id="A0A7D8V273"/>
<evidence type="ECO:0000313" key="2">
    <source>
        <dbReference type="Proteomes" id="UP000473826"/>
    </source>
</evidence>
<name>A0A7D8V273_VANHU</name>
<protein>
    <submittedName>
        <fullName evidence="1">Uncharacterized protein</fullName>
    </submittedName>
</protein>
<reference evidence="1 2" key="1">
    <citation type="journal article" date="2019" name="PLoS Genet.">
        <title>Convergent evolution of linked mating-type loci in basidiomycete fungi.</title>
        <authorList>
            <person name="Sun S."/>
            <person name="Coelho M.A."/>
            <person name="Heitman J."/>
            <person name="Nowrousian M."/>
        </authorList>
    </citation>
    <scope>NUCLEOTIDE SEQUENCE [LARGE SCALE GENOMIC DNA]</scope>
    <source>
        <strain evidence="1 2">CBS 4282</strain>
    </source>
</reference>